<dbReference type="VEuPathDB" id="TriTrypDB:BSAL_45455"/>
<evidence type="ECO:0000313" key="1">
    <source>
        <dbReference type="EMBL" id="CUG93892.1"/>
    </source>
</evidence>
<gene>
    <name evidence="1" type="ORF">BSAL_45455</name>
</gene>
<protein>
    <submittedName>
        <fullName evidence="1">Uncharacterized protein</fullName>
    </submittedName>
</protein>
<name>A0A0S4JSU4_BODSA</name>
<dbReference type="AlphaFoldDB" id="A0A0S4JSU4"/>
<proteinExistence type="predicted"/>
<organism evidence="1 2">
    <name type="scientific">Bodo saltans</name>
    <name type="common">Flagellated protozoan</name>
    <dbReference type="NCBI Taxonomy" id="75058"/>
    <lineage>
        <taxon>Eukaryota</taxon>
        <taxon>Discoba</taxon>
        <taxon>Euglenozoa</taxon>
        <taxon>Kinetoplastea</taxon>
        <taxon>Metakinetoplastina</taxon>
        <taxon>Eubodonida</taxon>
        <taxon>Bodonidae</taxon>
        <taxon>Bodo</taxon>
    </lineage>
</organism>
<sequence length="150" mass="16430">DHSPNTAKHNAAHHQRHKKSHFVPALLGTPWVYPPHHSLSFGESTGWEFFLILRGSITIDSDLGTNGRKQQGSEGTTVLSTRAHVDDTEHVPFMWPETEMVFFGCTPISATTGTVPVDALRISRGDFVAWLLCGLSEGNLKTLVPAVTES</sequence>
<dbReference type="EMBL" id="CYKH01002205">
    <property type="protein sequence ID" value="CUG93892.1"/>
    <property type="molecule type" value="Genomic_DNA"/>
</dbReference>
<accession>A0A0S4JSU4</accession>
<feature type="non-terminal residue" evidence="1">
    <location>
        <position position="1"/>
    </location>
</feature>
<dbReference type="Proteomes" id="UP000051952">
    <property type="component" value="Unassembled WGS sequence"/>
</dbReference>
<reference evidence="2" key="1">
    <citation type="submission" date="2015-09" db="EMBL/GenBank/DDBJ databases">
        <authorList>
            <consortium name="Pathogen Informatics"/>
        </authorList>
    </citation>
    <scope>NUCLEOTIDE SEQUENCE [LARGE SCALE GENOMIC DNA]</scope>
    <source>
        <strain evidence="2">Lake Konstanz</strain>
    </source>
</reference>
<feature type="non-terminal residue" evidence="1">
    <location>
        <position position="150"/>
    </location>
</feature>
<evidence type="ECO:0000313" key="2">
    <source>
        <dbReference type="Proteomes" id="UP000051952"/>
    </source>
</evidence>
<keyword evidence="2" id="KW-1185">Reference proteome</keyword>